<feature type="transmembrane region" description="Helical" evidence="1">
    <location>
        <begin position="43"/>
        <end position="68"/>
    </location>
</feature>
<evidence type="ECO:0000313" key="2">
    <source>
        <dbReference type="EMBL" id="TNM65070.1"/>
    </source>
</evidence>
<comment type="caution">
    <text evidence="2">The sequence shown here is derived from an EMBL/GenBank/DDBJ whole genome shotgun (WGS) entry which is preliminary data.</text>
</comment>
<dbReference type="OrthoDB" id="8454106at2"/>
<proteinExistence type="predicted"/>
<dbReference type="Proteomes" id="UP000311605">
    <property type="component" value="Unassembled WGS sequence"/>
</dbReference>
<keyword evidence="1" id="KW-0812">Transmembrane</keyword>
<protein>
    <submittedName>
        <fullName evidence="2">Uncharacterized protein</fullName>
    </submittedName>
</protein>
<dbReference type="RefSeq" id="WP_139672090.1">
    <property type="nucleotide sequence ID" value="NZ_VDMN01000001.1"/>
</dbReference>
<feature type="transmembrane region" description="Helical" evidence="1">
    <location>
        <begin position="80"/>
        <end position="101"/>
    </location>
</feature>
<reference evidence="2 3" key="1">
    <citation type="submission" date="2019-06" db="EMBL/GenBank/DDBJ databases">
        <title>The draft genome of Rhizobium smilacinae PTYR-5.</title>
        <authorList>
            <person name="Liu L."/>
            <person name="Li L."/>
            <person name="Zhang X."/>
        </authorList>
    </citation>
    <scope>NUCLEOTIDE SEQUENCE [LARGE SCALE GENOMIC DNA]</scope>
    <source>
        <strain evidence="2 3">PTYR-5</strain>
    </source>
</reference>
<dbReference type="AlphaFoldDB" id="A0A5C4XRB1"/>
<feature type="transmembrane region" description="Helical" evidence="1">
    <location>
        <begin position="12"/>
        <end position="31"/>
    </location>
</feature>
<evidence type="ECO:0000256" key="1">
    <source>
        <dbReference type="SAM" id="Phobius"/>
    </source>
</evidence>
<accession>A0A5C4XRB1</accession>
<gene>
    <name evidence="2" type="ORF">FHP24_01885</name>
</gene>
<evidence type="ECO:0000313" key="3">
    <source>
        <dbReference type="Proteomes" id="UP000311605"/>
    </source>
</evidence>
<sequence length="133" mass="14499">MFYTMRARWLRLPLWGKWVSGLAVVFLWSSIGPALNERHFLPALFQNFVALSLHWGLIALAFGGAIWAGLKVAAKTGKSWLGWVVGLVVVVVIAGPVTGLFEGLPGVGKRLSDLGNSDCYTEWDGRSNPVVCD</sequence>
<dbReference type="EMBL" id="VDMN01000001">
    <property type="protein sequence ID" value="TNM65070.1"/>
    <property type="molecule type" value="Genomic_DNA"/>
</dbReference>
<organism evidence="2 3">
    <name type="scientific">Aliirhizobium smilacinae</name>
    <dbReference type="NCBI Taxonomy" id="1395944"/>
    <lineage>
        <taxon>Bacteria</taxon>
        <taxon>Pseudomonadati</taxon>
        <taxon>Pseudomonadota</taxon>
        <taxon>Alphaproteobacteria</taxon>
        <taxon>Hyphomicrobiales</taxon>
        <taxon>Rhizobiaceae</taxon>
        <taxon>Aliirhizobium</taxon>
    </lineage>
</organism>
<keyword evidence="1" id="KW-0472">Membrane</keyword>
<keyword evidence="3" id="KW-1185">Reference proteome</keyword>
<name>A0A5C4XRB1_9HYPH</name>
<keyword evidence="1" id="KW-1133">Transmembrane helix</keyword>